<name>M6F1K6_9LEPT</name>
<dbReference type="PATRIC" id="fig|1240687.3.peg.3333"/>
<organism evidence="1 2">
    <name type="scientific">Leptospira kirschneri serovar Bulgarica str. Nikolaevo</name>
    <dbReference type="NCBI Taxonomy" id="1240687"/>
    <lineage>
        <taxon>Bacteria</taxon>
        <taxon>Pseudomonadati</taxon>
        <taxon>Spirochaetota</taxon>
        <taxon>Spirochaetia</taxon>
        <taxon>Leptospirales</taxon>
        <taxon>Leptospiraceae</taxon>
        <taxon>Leptospira</taxon>
    </lineage>
</organism>
<dbReference type="EMBL" id="ANCE01000163">
    <property type="protein sequence ID" value="EMK22648.1"/>
    <property type="molecule type" value="Genomic_DNA"/>
</dbReference>
<protein>
    <submittedName>
        <fullName evidence="1">Uncharacterized protein</fullName>
    </submittedName>
</protein>
<reference evidence="1 2" key="1">
    <citation type="submission" date="2013-01" db="EMBL/GenBank/DDBJ databases">
        <authorList>
            <person name="Harkins D.M."/>
            <person name="Durkin A.S."/>
            <person name="Brinkac L.M."/>
            <person name="Haft D.H."/>
            <person name="Selengut J.D."/>
            <person name="Sanka R."/>
            <person name="DePew J."/>
            <person name="Purushe J."/>
            <person name="Galloway R.L."/>
            <person name="Vinetz J.M."/>
            <person name="Sutton G.G."/>
            <person name="Nierman W.C."/>
            <person name="Fouts D.E."/>
        </authorList>
    </citation>
    <scope>NUCLEOTIDE SEQUENCE [LARGE SCALE GENOMIC DNA]</scope>
    <source>
        <strain evidence="1 2">Nikolaevo</strain>
    </source>
</reference>
<dbReference type="AlphaFoldDB" id="M6F1K6"/>
<dbReference type="Proteomes" id="UP000011980">
    <property type="component" value="Unassembled WGS sequence"/>
</dbReference>
<sequence>MTVKLPFSNTFKNFKIKNGKPILPLESRHTRCYLFPIGDLIL</sequence>
<evidence type="ECO:0000313" key="1">
    <source>
        <dbReference type="EMBL" id="EMK22648.1"/>
    </source>
</evidence>
<proteinExistence type="predicted"/>
<comment type="caution">
    <text evidence="1">The sequence shown here is derived from an EMBL/GenBank/DDBJ whole genome shotgun (WGS) entry which is preliminary data.</text>
</comment>
<accession>M6F1K6</accession>
<gene>
    <name evidence="1" type="ORF">LEP1GSC008_3490</name>
</gene>
<evidence type="ECO:0000313" key="2">
    <source>
        <dbReference type="Proteomes" id="UP000011980"/>
    </source>
</evidence>